<comment type="pathway">
    <text evidence="6">Cofactor biosynthesis; coenzyme M biosynthesis; sulfoacetaldehyde from phosphoenolpyruvate and sulfite: step 4/4.</text>
</comment>
<keyword evidence="4" id="KW-0456">Lyase</keyword>
<evidence type="ECO:0000256" key="6">
    <source>
        <dbReference type="ARBA" id="ARBA00037914"/>
    </source>
</evidence>
<reference evidence="11 12" key="1">
    <citation type="submission" date="2015-04" db="EMBL/GenBank/DDBJ databases">
        <title>The complete genome sequence of the rumen methanogen Methanobrevibacter millerae SM9.</title>
        <authorList>
            <person name="Leahy S.C."/>
            <person name="Kelly W.J."/>
            <person name="Pacheco D.M."/>
            <person name="Li D."/>
            <person name="Altermann E."/>
            <person name="Attwood G.T."/>
        </authorList>
    </citation>
    <scope>NUCLEOTIDE SEQUENCE [LARGE SCALE GENOMIC DNA]</scope>
    <source>
        <strain evidence="11 12">SM9</strain>
    </source>
</reference>
<feature type="domain" description="Thiamine pyrophosphate enzyme TPP-binding" evidence="10">
    <location>
        <begin position="41"/>
        <end position="113"/>
    </location>
</feature>
<evidence type="ECO:0000256" key="5">
    <source>
        <dbReference type="ARBA" id="ARBA00037396"/>
    </source>
</evidence>
<dbReference type="PANTHER" id="PTHR42818">
    <property type="entry name" value="SULFOPYRUVATE DECARBOXYLASE SUBUNIT ALPHA"/>
    <property type="match status" value="1"/>
</dbReference>
<proteinExistence type="predicted"/>
<dbReference type="InterPro" id="IPR051818">
    <property type="entry name" value="TPP_dependent_decarboxylase"/>
</dbReference>
<dbReference type="GO" id="GO:0019295">
    <property type="term" value="P:coenzyme M biosynthetic process"/>
    <property type="evidence" value="ECO:0007669"/>
    <property type="project" value="UniProtKB-KW"/>
</dbReference>
<dbReference type="AlphaFoldDB" id="A0A0U3DS84"/>
<dbReference type="OrthoDB" id="77140at2157"/>
<evidence type="ECO:0000256" key="2">
    <source>
        <dbReference type="ARBA" id="ARBA00022793"/>
    </source>
</evidence>
<evidence type="ECO:0000256" key="8">
    <source>
        <dbReference type="ARBA" id="ARBA00038875"/>
    </source>
</evidence>
<evidence type="ECO:0000313" key="12">
    <source>
        <dbReference type="Proteomes" id="UP000067738"/>
    </source>
</evidence>
<dbReference type="SUPFAM" id="SSF52518">
    <property type="entry name" value="Thiamin diphosphate-binding fold (THDP-binding)"/>
    <property type="match status" value="1"/>
</dbReference>
<dbReference type="InterPro" id="IPR000399">
    <property type="entry name" value="TPP-bd_CS"/>
</dbReference>
<sequence>MKRRDAILKIMDSINDELIICNIGFPSRELYDIKDRAENFYMIGSMGLASSIGLGLALSKPDKDVVVIDGDGALLMNMGSLVTVNACKPRNLTWIVINNGAYGSTGNQETYAKDLDLEEIADSVGLKSHDFYGIGLKRLIKDDECHFIVFNCKPGNSEAPIIDLTPEVIKKRFMKAVND</sequence>
<dbReference type="KEGG" id="mmil:sm9_0989"/>
<evidence type="ECO:0000256" key="3">
    <source>
        <dbReference type="ARBA" id="ARBA00023052"/>
    </source>
</evidence>
<gene>
    <name evidence="11" type="primary">comE</name>
    <name evidence="11" type="ORF">sm9_0989</name>
</gene>
<dbReference type="GO" id="GO:0050545">
    <property type="term" value="F:sulfopyruvate decarboxylase activity"/>
    <property type="evidence" value="ECO:0007669"/>
    <property type="project" value="UniProtKB-EC"/>
</dbReference>
<dbReference type="GO" id="GO:0030976">
    <property type="term" value="F:thiamine pyrophosphate binding"/>
    <property type="evidence" value="ECO:0007669"/>
    <property type="project" value="InterPro"/>
</dbReference>
<dbReference type="InterPro" id="IPR011766">
    <property type="entry name" value="TPP_enzyme_TPP-bd"/>
</dbReference>
<protein>
    <recommendedName>
        <fullName evidence="8">sulfopyruvate decarboxylase</fullName>
        <ecNumber evidence="8">4.1.1.79</ecNumber>
    </recommendedName>
</protein>
<dbReference type="PANTHER" id="PTHR42818:SF1">
    <property type="entry name" value="SULFOPYRUVATE DECARBOXYLASE"/>
    <property type="match status" value="1"/>
</dbReference>
<dbReference type="NCBIfam" id="TIGR03846">
    <property type="entry name" value="sulfopy_beta"/>
    <property type="match status" value="1"/>
</dbReference>
<dbReference type="GeneID" id="26735959"/>
<dbReference type="CDD" id="cd03372">
    <property type="entry name" value="TPP_ComE"/>
    <property type="match status" value="1"/>
</dbReference>
<dbReference type="Pfam" id="PF02775">
    <property type="entry name" value="TPP_enzyme_C"/>
    <property type="match status" value="1"/>
</dbReference>
<dbReference type="GO" id="GO:0000287">
    <property type="term" value="F:magnesium ion binding"/>
    <property type="evidence" value="ECO:0007669"/>
    <property type="project" value="InterPro"/>
</dbReference>
<dbReference type="EMBL" id="CP011266">
    <property type="protein sequence ID" value="ALT68778.1"/>
    <property type="molecule type" value="Genomic_DNA"/>
</dbReference>
<dbReference type="RefSeq" id="WP_058739069.1">
    <property type="nucleotide sequence ID" value="NZ_CP011266.1"/>
</dbReference>
<dbReference type="PATRIC" id="fig|230361.4.peg.1019"/>
<evidence type="ECO:0000259" key="10">
    <source>
        <dbReference type="Pfam" id="PF02775"/>
    </source>
</evidence>
<organism evidence="11 12">
    <name type="scientific">Methanobrevibacter millerae</name>
    <dbReference type="NCBI Taxonomy" id="230361"/>
    <lineage>
        <taxon>Archaea</taxon>
        <taxon>Methanobacteriati</taxon>
        <taxon>Methanobacteriota</taxon>
        <taxon>Methanomada group</taxon>
        <taxon>Methanobacteria</taxon>
        <taxon>Methanobacteriales</taxon>
        <taxon>Methanobacteriaceae</taxon>
        <taxon>Methanobrevibacter</taxon>
    </lineage>
</organism>
<evidence type="ECO:0000256" key="7">
    <source>
        <dbReference type="ARBA" id="ARBA00038733"/>
    </source>
</evidence>
<comment type="subunit">
    <text evidence="7">Heterododecamer composed of 6 subunits alpha and 6 subunits beta.</text>
</comment>
<dbReference type="Gene3D" id="3.40.50.970">
    <property type="match status" value="1"/>
</dbReference>
<dbReference type="InterPro" id="IPR029061">
    <property type="entry name" value="THDP-binding"/>
</dbReference>
<evidence type="ECO:0000256" key="9">
    <source>
        <dbReference type="ARBA" id="ARBA00048551"/>
    </source>
</evidence>
<keyword evidence="3" id="KW-0786">Thiamine pyrophosphate</keyword>
<accession>A0A0U3DS84</accession>
<evidence type="ECO:0000256" key="4">
    <source>
        <dbReference type="ARBA" id="ARBA00023239"/>
    </source>
</evidence>
<keyword evidence="2" id="KW-0210">Decarboxylase</keyword>
<dbReference type="PROSITE" id="PS00187">
    <property type="entry name" value="TPP_ENZYMES"/>
    <property type="match status" value="1"/>
</dbReference>
<dbReference type="EC" id="4.1.1.79" evidence="8"/>
<keyword evidence="1" id="KW-0174">Coenzyme M biosynthesis</keyword>
<dbReference type="Proteomes" id="UP000067738">
    <property type="component" value="Chromosome"/>
</dbReference>
<evidence type="ECO:0000313" key="11">
    <source>
        <dbReference type="EMBL" id="ALT68778.1"/>
    </source>
</evidence>
<comment type="catalytic activity">
    <reaction evidence="9">
        <text>3-sulfopyruvate + H(+) = sulfoacetaldehyde + CO2</text>
        <dbReference type="Rhea" id="RHEA:20948"/>
        <dbReference type="ChEBI" id="CHEBI:15378"/>
        <dbReference type="ChEBI" id="CHEBI:16526"/>
        <dbReference type="ChEBI" id="CHEBI:57940"/>
        <dbReference type="ChEBI" id="CHEBI:58246"/>
        <dbReference type="EC" id="4.1.1.79"/>
    </reaction>
</comment>
<comment type="function">
    <text evidence="5">Involved in the biosynthesis of the coenzyme M (2-mercaptoethanesulfonic acid). Catalyzes the decarboxylation of sulfopyruvate to sulfoacetaldehyde.</text>
</comment>
<evidence type="ECO:0000256" key="1">
    <source>
        <dbReference type="ARBA" id="ARBA00022545"/>
    </source>
</evidence>
<keyword evidence="11" id="KW-0670">Pyruvate</keyword>
<dbReference type="InterPro" id="IPR022494">
    <property type="entry name" value="Sulfopyruvate_deCO2ase_bsu"/>
</dbReference>
<keyword evidence="12" id="KW-1185">Reference proteome</keyword>
<name>A0A0U3DS84_9EURY</name>